<sequence length="70" mass="8389">MYPLDTLQTYPQFRNYIFGSINLHDTSWKNQTIFKTCCINTDHAFSLYILIYDSNNKSREIVNEIILFNF</sequence>
<evidence type="ECO:0000313" key="2">
    <source>
        <dbReference type="Proteomes" id="UP000030687"/>
    </source>
</evidence>
<dbReference type="EMBL" id="KI536661">
    <property type="protein sequence ID" value="ESR54125.1"/>
    <property type="molecule type" value="Genomic_DNA"/>
</dbReference>
<dbReference type="Proteomes" id="UP000030687">
    <property type="component" value="Unassembled WGS sequence"/>
</dbReference>
<dbReference type="AlphaFoldDB" id="V4TR04"/>
<protein>
    <submittedName>
        <fullName evidence="1">Uncharacterized protein</fullName>
    </submittedName>
</protein>
<dbReference type="Gramene" id="ESR54125">
    <property type="protein sequence ID" value="ESR54125"/>
    <property type="gene ID" value="CICLE_v10024657mg"/>
</dbReference>
<organism evidence="1 2">
    <name type="scientific">Citrus clementina</name>
    <name type="common">Clementine</name>
    <name type="synonym">Citrus deliciosa x Citrus sinensis</name>
    <dbReference type="NCBI Taxonomy" id="85681"/>
    <lineage>
        <taxon>Eukaryota</taxon>
        <taxon>Viridiplantae</taxon>
        <taxon>Streptophyta</taxon>
        <taxon>Embryophyta</taxon>
        <taxon>Tracheophyta</taxon>
        <taxon>Spermatophyta</taxon>
        <taxon>Magnoliopsida</taxon>
        <taxon>eudicotyledons</taxon>
        <taxon>Gunneridae</taxon>
        <taxon>Pentapetalae</taxon>
        <taxon>rosids</taxon>
        <taxon>malvids</taxon>
        <taxon>Sapindales</taxon>
        <taxon>Rutaceae</taxon>
        <taxon>Aurantioideae</taxon>
        <taxon>Citrus</taxon>
    </lineage>
</organism>
<dbReference type="InParanoid" id="V4TR04"/>
<dbReference type="KEGG" id="cic:CICLE_v10024657mg"/>
<gene>
    <name evidence="1" type="ORF">CICLE_v10024657mg</name>
</gene>
<reference evidence="1 2" key="1">
    <citation type="submission" date="2013-10" db="EMBL/GenBank/DDBJ databases">
        <authorList>
            <consortium name="International Citrus Genome Consortium"/>
            <person name="Jenkins J."/>
            <person name="Schmutz J."/>
            <person name="Prochnik S."/>
            <person name="Rokhsar D."/>
            <person name="Gmitter F."/>
            <person name="Ollitrault P."/>
            <person name="Machado M."/>
            <person name="Talon M."/>
            <person name="Wincker P."/>
            <person name="Jaillon O."/>
            <person name="Morgante M."/>
        </authorList>
    </citation>
    <scope>NUCLEOTIDE SEQUENCE</scope>
    <source>
        <strain evidence="2">cv. Clemenules</strain>
    </source>
</reference>
<accession>V4TR04</accession>
<name>V4TR04_CITCL</name>
<evidence type="ECO:0000313" key="1">
    <source>
        <dbReference type="EMBL" id="ESR54125.1"/>
    </source>
</evidence>
<proteinExistence type="predicted"/>
<keyword evidence="2" id="KW-1185">Reference proteome</keyword>